<dbReference type="GO" id="GO:0006144">
    <property type="term" value="P:purine nucleobase metabolic process"/>
    <property type="evidence" value="ECO:0007669"/>
    <property type="project" value="UniProtKB-KW"/>
</dbReference>
<dbReference type="EMBL" id="JACHXK010000001">
    <property type="protein sequence ID" value="MBB3108484.1"/>
    <property type="molecule type" value="Genomic_DNA"/>
</dbReference>
<dbReference type="RefSeq" id="WP_183596570.1">
    <property type="nucleotide sequence ID" value="NZ_JACHXK010000001.1"/>
</dbReference>
<evidence type="ECO:0000313" key="9">
    <source>
        <dbReference type="Proteomes" id="UP000570361"/>
    </source>
</evidence>
<dbReference type="Proteomes" id="UP000570361">
    <property type="component" value="Unassembled WGS sequence"/>
</dbReference>
<evidence type="ECO:0000313" key="8">
    <source>
        <dbReference type="EMBL" id="MBB3108484.1"/>
    </source>
</evidence>
<dbReference type="NCBIfam" id="TIGR03164">
    <property type="entry name" value="UHCUDC"/>
    <property type="match status" value="1"/>
</dbReference>
<keyword evidence="5" id="KW-0210">Decarboxylase</keyword>
<dbReference type="SUPFAM" id="SSF158694">
    <property type="entry name" value="UraD-Like"/>
    <property type="match status" value="1"/>
</dbReference>
<dbReference type="InterPro" id="IPR017580">
    <property type="entry name" value="OHCU_decarboxylase-1"/>
</dbReference>
<dbReference type="InterPro" id="IPR036778">
    <property type="entry name" value="OHCU_decarboxylase_sf"/>
</dbReference>
<dbReference type="EC" id="4.1.1.97" evidence="3"/>
<dbReference type="PANTHER" id="PTHR43466">
    <property type="entry name" value="2-OXO-4-HYDROXY-4-CARBOXY-5-UREIDOIMIDAZOLINE DECARBOXYLASE-RELATED"/>
    <property type="match status" value="1"/>
</dbReference>
<protein>
    <recommendedName>
        <fullName evidence="3">2-oxo-4-hydroxy-4-carboxy-5-ureidoimidazoline decarboxylase</fullName>
        <ecNumber evidence="3">4.1.1.97</ecNumber>
    </recommendedName>
</protein>
<proteinExistence type="predicted"/>
<keyword evidence="9" id="KW-1185">Reference proteome</keyword>
<dbReference type="UniPathway" id="UPA00394">
    <property type="reaction ID" value="UER00652"/>
</dbReference>
<name>A0A7W5ATH3_9BACL</name>
<gene>
    <name evidence="8" type="ORF">FHS18_000512</name>
</gene>
<dbReference type="Pfam" id="PF09349">
    <property type="entry name" value="OHCU_decarbox"/>
    <property type="match status" value="1"/>
</dbReference>
<comment type="caution">
    <text evidence="8">The sequence shown here is derived from an EMBL/GenBank/DDBJ whole genome shotgun (WGS) entry which is preliminary data.</text>
</comment>
<keyword evidence="4" id="KW-0659">Purine metabolism</keyword>
<feature type="domain" description="Oxo-4-hydroxy-4-carboxy-5-ureidoimidazoline decarboxylase" evidence="7">
    <location>
        <begin position="9"/>
        <end position="161"/>
    </location>
</feature>
<dbReference type="PANTHER" id="PTHR43466:SF1">
    <property type="entry name" value="2-OXO-4-HYDROXY-4-CARBOXY-5-UREIDOIMIDAZOLINE DECARBOXYLASE-RELATED"/>
    <property type="match status" value="1"/>
</dbReference>
<keyword evidence="6 8" id="KW-0456">Lyase</keyword>
<sequence length="166" mass="19125">MKKSMSELNALSQEEFASFLSEVFENSPWVAEQAAAGRPYETLDELHAAMLRIVKEAPNDEELAFIRRHPNLATRLSVGENSAKEQQGVGLDRLTPEEFEWFTRMNDTYMEKFGFPFIFAVRGRTRADIEEAMKVRINNAVDEERAEAIRQITRITRLRLDDLIEG</sequence>
<evidence type="ECO:0000256" key="5">
    <source>
        <dbReference type="ARBA" id="ARBA00022793"/>
    </source>
</evidence>
<reference evidence="8 9" key="1">
    <citation type="submission" date="2020-08" db="EMBL/GenBank/DDBJ databases">
        <title>Genomic Encyclopedia of Type Strains, Phase III (KMG-III): the genomes of soil and plant-associated and newly described type strains.</title>
        <authorList>
            <person name="Whitman W."/>
        </authorList>
    </citation>
    <scope>NUCLEOTIDE SEQUENCE [LARGE SCALE GENOMIC DNA]</scope>
    <source>
        <strain evidence="8 9">CECT 5862</strain>
    </source>
</reference>
<dbReference type="AlphaFoldDB" id="A0A7W5ATH3"/>
<comment type="pathway">
    <text evidence="2">Purine metabolism; urate degradation; (S)-allantoin from urate: step 3/3.</text>
</comment>
<dbReference type="GO" id="GO:0019628">
    <property type="term" value="P:urate catabolic process"/>
    <property type="evidence" value="ECO:0007669"/>
    <property type="project" value="UniProtKB-UniPathway"/>
</dbReference>
<dbReference type="GO" id="GO:0000255">
    <property type="term" value="P:allantoin metabolic process"/>
    <property type="evidence" value="ECO:0007669"/>
    <property type="project" value="InterPro"/>
</dbReference>
<evidence type="ECO:0000256" key="1">
    <source>
        <dbReference type="ARBA" id="ARBA00001163"/>
    </source>
</evidence>
<dbReference type="GO" id="GO:0051997">
    <property type="term" value="F:2-oxo-4-hydroxy-4-carboxy-5-ureidoimidazoline decarboxylase activity"/>
    <property type="evidence" value="ECO:0007669"/>
    <property type="project" value="UniProtKB-EC"/>
</dbReference>
<comment type="catalytic activity">
    <reaction evidence="1">
        <text>5-hydroxy-2-oxo-4-ureido-2,5-dihydro-1H-imidazole-5-carboxylate + H(+) = (S)-allantoin + CO2</text>
        <dbReference type="Rhea" id="RHEA:26301"/>
        <dbReference type="ChEBI" id="CHEBI:15378"/>
        <dbReference type="ChEBI" id="CHEBI:15678"/>
        <dbReference type="ChEBI" id="CHEBI:16526"/>
        <dbReference type="ChEBI" id="CHEBI:58639"/>
        <dbReference type="EC" id="4.1.1.97"/>
    </reaction>
</comment>
<evidence type="ECO:0000256" key="4">
    <source>
        <dbReference type="ARBA" id="ARBA00022631"/>
    </source>
</evidence>
<dbReference type="InterPro" id="IPR018020">
    <property type="entry name" value="OHCU_decarboxylase"/>
</dbReference>
<accession>A0A7W5ATH3</accession>
<organism evidence="8 9">
    <name type="scientific">Paenibacillus phyllosphaerae</name>
    <dbReference type="NCBI Taxonomy" id="274593"/>
    <lineage>
        <taxon>Bacteria</taxon>
        <taxon>Bacillati</taxon>
        <taxon>Bacillota</taxon>
        <taxon>Bacilli</taxon>
        <taxon>Bacillales</taxon>
        <taxon>Paenibacillaceae</taxon>
        <taxon>Paenibacillus</taxon>
    </lineage>
</organism>
<evidence type="ECO:0000259" key="7">
    <source>
        <dbReference type="Pfam" id="PF09349"/>
    </source>
</evidence>
<dbReference type="Gene3D" id="1.10.3330.10">
    <property type="entry name" value="Oxo-4-hydroxy-4-carboxy-5-ureidoimidazoline decarboxylase"/>
    <property type="match status" value="1"/>
</dbReference>
<evidence type="ECO:0000256" key="3">
    <source>
        <dbReference type="ARBA" id="ARBA00012257"/>
    </source>
</evidence>
<evidence type="ECO:0000256" key="2">
    <source>
        <dbReference type="ARBA" id="ARBA00004754"/>
    </source>
</evidence>
<evidence type="ECO:0000256" key="6">
    <source>
        <dbReference type="ARBA" id="ARBA00023239"/>
    </source>
</evidence>